<feature type="domain" description="G-patch" evidence="3">
    <location>
        <begin position="166"/>
        <end position="212"/>
    </location>
</feature>
<feature type="non-terminal residue" evidence="4">
    <location>
        <position position="1"/>
    </location>
</feature>
<dbReference type="PANTHER" id="PTHR23329">
    <property type="entry name" value="TUFTELIN-INTERACTING PROTEIN 11-RELATED"/>
    <property type="match status" value="1"/>
</dbReference>
<sequence>MDEPQHYARFDADNDFEGGQWVGGEFYAVGVKRGRTQTKEEQLYGVFLESDSEEERGRGQKPKADYSRPVAFRSTGEVVGSAKHEGSEVRPPGLGFAKAEVASQQQAARQDDDEDARDVLPGAFGARIQARADKRREDKKKQQVQEKQRQVAKAADPEFATFEKHTKGLGMKLLMKMGYKPGEGLGRDKSGIAKPVEVQLRPKNMGMGFGARRGPDPEDSQPAPVQGPQTAADQKAAIAQQGKLWKKKHSEARVKREYRSADQVLQEAPTKPLAAQPILDMRGPQTRLITNMDHLNMKDGGVGDNAVPMPELQHNLQLLVDLAEADIQKLDAKLRHEQDTATLLAREEKLLQEQVTRQEDQLQRLTTVLEEVDRCTSAGPS</sequence>
<dbReference type="Pfam" id="PF01585">
    <property type="entry name" value="G-patch"/>
    <property type="match status" value="1"/>
</dbReference>
<dbReference type="GO" id="GO:0003676">
    <property type="term" value="F:nucleic acid binding"/>
    <property type="evidence" value="ECO:0007669"/>
    <property type="project" value="InterPro"/>
</dbReference>
<accession>A0A699ZBE4</accession>
<proteinExistence type="predicted"/>
<feature type="region of interest" description="Disordered" evidence="2">
    <location>
        <begin position="205"/>
        <end position="251"/>
    </location>
</feature>
<gene>
    <name evidence="4" type="ORF">HaLaN_15912</name>
</gene>
<comment type="caution">
    <text evidence="4">The sequence shown here is derived from an EMBL/GenBank/DDBJ whole genome shotgun (WGS) entry which is preliminary data.</text>
</comment>
<dbReference type="GO" id="GO:0000390">
    <property type="term" value="P:spliceosomal complex disassembly"/>
    <property type="evidence" value="ECO:0007669"/>
    <property type="project" value="InterPro"/>
</dbReference>
<dbReference type="GO" id="GO:0071008">
    <property type="term" value="C:U2-type post-mRNA release spliceosomal complex"/>
    <property type="evidence" value="ECO:0007669"/>
    <property type="project" value="TreeGrafter"/>
</dbReference>
<evidence type="ECO:0000313" key="4">
    <source>
        <dbReference type="EMBL" id="GFH19025.1"/>
    </source>
</evidence>
<dbReference type="Proteomes" id="UP000485058">
    <property type="component" value="Unassembled WGS sequence"/>
</dbReference>
<dbReference type="InterPro" id="IPR022159">
    <property type="entry name" value="STIP/TFIP11_N"/>
</dbReference>
<dbReference type="InterPro" id="IPR000467">
    <property type="entry name" value="G_patch_dom"/>
</dbReference>
<evidence type="ECO:0000256" key="2">
    <source>
        <dbReference type="SAM" id="MobiDB-lite"/>
    </source>
</evidence>
<feature type="compositionally biased region" description="Basic and acidic residues" evidence="2">
    <location>
        <begin position="130"/>
        <end position="149"/>
    </location>
</feature>
<dbReference type="AlphaFoldDB" id="A0A699ZBE4"/>
<keyword evidence="5" id="KW-1185">Reference proteome</keyword>
<feature type="region of interest" description="Disordered" evidence="2">
    <location>
        <begin position="47"/>
        <end position="159"/>
    </location>
</feature>
<dbReference type="EMBL" id="BLLF01001393">
    <property type="protein sequence ID" value="GFH19025.1"/>
    <property type="molecule type" value="Genomic_DNA"/>
</dbReference>
<evidence type="ECO:0000259" key="3">
    <source>
        <dbReference type="PROSITE" id="PS50174"/>
    </source>
</evidence>
<evidence type="ECO:0000313" key="5">
    <source>
        <dbReference type="Proteomes" id="UP000485058"/>
    </source>
</evidence>
<feature type="compositionally biased region" description="Basic and acidic residues" evidence="2">
    <location>
        <begin position="55"/>
        <end position="66"/>
    </location>
</feature>
<dbReference type="PANTHER" id="PTHR23329:SF1">
    <property type="entry name" value="TUFTELIN-INTERACTING PROTEIN 11"/>
    <property type="match status" value="1"/>
</dbReference>
<evidence type="ECO:0000256" key="1">
    <source>
        <dbReference type="SAM" id="Coils"/>
    </source>
</evidence>
<name>A0A699ZBE4_HAELA</name>
<feature type="non-terminal residue" evidence="4">
    <location>
        <position position="381"/>
    </location>
</feature>
<feature type="coiled-coil region" evidence="1">
    <location>
        <begin position="320"/>
        <end position="368"/>
    </location>
</feature>
<reference evidence="4 5" key="1">
    <citation type="submission" date="2020-02" db="EMBL/GenBank/DDBJ databases">
        <title>Draft genome sequence of Haematococcus lacustris strain NIES-144.</title>
        <authorList>
            <person name="Morimoto D."/>
            <person name="Nakagawa S."/>
            <person name="Yoshida T."/>
            <person name="Sawayama S."/>
        </authorList>
    </citation>
    <scope>NUCLEOTIDE SEQUENCE [LARGE SCALE GENOMIC DNA]</scope>
    <source>
        <strain evidence="4 5">NIES-144</strain>
    </source>
</reference>
<dbReference type="PROSITE" id="PS50174">
    <property type="entry name" value="G_PATCH"/>
    <property type="match status" value="1"/>
</dbReference>
<dbReference type="Pfam" id="PF12457">
    <property type="entry name" value="TIP_N"/>
    <property type="match status" value="1"/>
</dbReference>
<organism evidence="4 5">
    <name type="scientific">Haematococcus lacustris</name>
    <name type="common">Green alga</name>
    <name type="synonym">Haematococcus pluvialis</name>
    <dbReference type="NCBI Taxonomy" id="44745"/>
    <lineage>
        <taxon>Eukaryota</taxon>
        <taxon>Viridiplantae</taxon>
        <taxon>Chlorophyta</taxon>
        <taxon>core chlorophytes</taxon>
        <taxon>Chlorophyceae</taxon>
        <taxon>CS clade</taxon>
        <taxon>Chlamydomonadales</taxon>
        <taxon>Haematococcaceae</taxon>
        <taxon>Haematococcus</taxon>
    </lineage>
</organism>
<dbReference type="SMART" id="SM00443">
    <property type="entry name" value="G_patch"/>
    <property type="match status" value="1"/>
</dbReference>
<keyword evidence="1" id="KW-0175">Coiled coil</keyword>
<dbReference type="InterPro" id="IPR045211">
    <property type="entry name" value="TFP11/STIP/Ntr1"/>
</dbReference>
<protein>
    <submittedName>
        <fullName evidence="4">G-patch domain-containing protein</fullName>
    </submittedName>
</protein>